<protein>
    <submittedName>
        <fullName evidence="1">Uncharacterized protein</fullName>
    </submittedName>
</protein>
<feature type="non-terminal residue" evidence="1">
    <location>
        <position position="33"/>
    </location>
</feature>
<reference evidence="1 2" key="1">
    <citation type="journal article" date="2018" name="Front. Plant Sci.">
        <title>Red Clover (Trifolium pratense) and Zigzag Clover (T. medium) - A Picture of Genomic Similarities and Differences.</title>
        <authorList>
            <person name="Dluhosova J."/>
            <person name="Istvanek J."/>
            <person name="Nedelnik J."/>
            <person name="Repkova J."/>
        </authorList>
    </citation>
    <scope>NUCLEOTIDE SEQUENCE [LARGE SCALE GENOMIC DNA]</scope>
    <source>
        <strain evidence="2">cv. 10/8</strain>
        <tissue evidence="1">Leaf</tissue>
    </source>
</reference>
<evidence type="ECO:0000313" key="1">
    <source>
        <dbReference type="EMBL" id="MCI12229.1"/>
    </source>
</evidence>
<organism evidence="1 2">
    <name type="scientific">Trifolium medium</name>
    <dbReference type="NCBI Taxonomy" id="97028"/>
    <lineage>
        <taxon>Eukaryota</taxon>
        <taxon>Viridiplantae</taxon>
        <taxon>Streptophyta</taxon>
        <taxon>Embryophyta</taxon>
        <taxon>Tracheophyta</taxon>
        <taxon>Spermatophyta</taxon>
        <taxon>Magnoliopsida</taxon>
        <taxon>eudicotyledons</taxon>
        <taxon>Gunneridae</taxon>
        <taxon>Pentapetalae</taxon>
        <taxon>rosids</taxon>
        <taxon>fabids</taxon>
        <taxon>Fabales</taxon>
        <taxon>Fabaceae</taxon>
        <taxon>Papilionoideae</taxon>
        <taxon>50 kb inversion clade</taxon>
        <taxon>NPAAA clade</taxon>
        <taxon>Hologalegina</taxon>
        <taxon>IRL clade</taxon>
        <taxon>Trifolieae</taxon>
        <taxon>Trifolium</taxon>
    </lineage>
</organism>
<evidence type="ECO:0000313" key="2">
    <source>
        <dbReference type="Proteomes" id="UP000265520"/>
    </source>
</evidence>
<dbReference type="EMBL" id="LXQA010083281">
    <property type="protein sequence ID" value="MCI12229.1"/>
    <property type="molecule type" value="Genomic_DNA"/>
</dbReference>
<accession>A0A392PL51</accession>
<comment type="caution">
    <text evidence="1">The sequence shown here is derived from an EMBL/GenBank/DDBJ whole genome shotgun (WGS) entry which is preliminary data.</text>
</comment>
<dbReference type="Proteomes" id="UP000265520">
    <property type="component" value="Unassembled WGS sequence"/>
</dbReference>
<proteinExistence type="predicted"/>
<keyword evidence="2" id="KW-1185">Reference proteome</keyword>
<name>A0A392PL51_9FABA</name>
<dbReference type="AlphaFoldDB" id="A0A392PL51"/>
<sequence length="33" mass="3856">MLCGGNQQRQIEGQHRSDNPVGWFRWELTNVAQ</sequence>